<gene>
    <name evidence="1" type="ORF">LG943_01240</name>
</gene>
<dbReference type="RefSeq" id="WP_270070253.1">
    <property type="nucleotide sequence ID" value="NZ_JAJAQC010000002.1"/>
</dbReference>
<sequence>MLLYELVRLQRTVDHDRDRQRHRLTARQVRAERRERERAERALMELARSRLC</sequence>
<evidence type="ECO:0000313" key="1">
    <source>
        <dbReference type="EMBL" id="MDA0562965.1"/>
    </source>
</evidence>
<protein>
    <submittedName>
        <fullName evidence="1">Uncharacterized protein</fullName>
    </submittedName>
</protein>
<proteinExistence type="predicted"/>
<dbReference type="EMBL" id="JAJAQC010000002">
    <property type="protein sequence ID" value="MDA0562965.1"/>
    <property type="molecule type" value="Genomic_DNA"/>
</dbReference>
<dbReference type="AlphaFoldDB" id="A0A9X3SDR8"/>
<accession>A0A9X3SDR8</accession>
<organism evidence="1 2">
    <name type="scientific">Streptomonospora mangrovi</name>
    <dbReference type="NCBI Taxonomy" id="2883123"/>
    <lineage>
        <taxon>Bacteria</taxon>
        <taxon>Bacillati</taxon>
        <taxon>Actinomycetota</taxon>
        <taxon>Actinomycetes</taxon>
        <taxon>Streptosporangiales</taxon>
        <taxon>Nocardiopsidaceae</taxon>
        <taxon>Streptomonospora</taxon>
    </lineage>
</organism>
<keyword evidence="2" id="KW-1185">Reference proteome</keyword>
<evidence type="ECO:0000313" key="2">
    <source>
        <dbReference type="Proteomes" id="UP001140076"/>
    </source>
</evidence>
<name>A0A9X3SDR8_9ACTN</name>
<dbReference type="Proteomes" id="UP001140076">
    <property type="component" value="Unassembled WGS sequence"/>
</dbReference>
<comment type="caution">
    <text evidence="1">The sequence shown here is derived from an EMBL/GenBank/DDBJ whole genome shotgun (WGS) entry which is preliminary data.</text>
</comment>
<reference evidence="1" key="1">
    <citation type="submission" date="2021-10" db="EMBL/GenBank/DDBJ databases">
        <title>Streptomonospora sp. nov., isolated from mangrove soil.</title>
        <authorList>
            <person name="Chen X."/>
            <person name="Ge X."/>
            <person name="Liu W."/>
        </authorList>
    </citation>
    <scope>NUCLEOTIDE SEQUENCE</scope>
    <source>
        <strain evidence="1">S1-112</strain>
    </source>
</reference>